<feature type="domain" description="Metallo-beta-lactamase" evidence="1">
    <location>
        <begin position="21"/>
        <end position="221"/>
    </location>
</feature>
<protein>
    <submittedName>
        <fullName evidence="2">MBL fold metallo-hydrolase</fullName>
    </submittedName>
</protein>
<dbReference type="SUPFAM" id="SSF56281">
    <property type="entry name" value="Metallo-hydrolase/oxidoreductase"/>
    <property type="match status" value="1"/>
</dbReference>
<comment type="caution">
    <text evidence="2">The sequence shown here is derived from an EMBL/GenBank/DDBJ whole genome shotgun (WGS) entry which is preliminary data.</text>
</comment>
<dbReference type="InterPro" id="IPR050855">
    <property type="entry name" value="NDM-1-like"/>
</dbReference>
<proteinExistence type="predicted"/>
<keyword evidence="2" id="KW-0378">Hydrolase</keyword>
<dbReference type="RefSeq" id="WP_098076281.1">
    <property type="nucleotide sequence ID" value="NZ_PDEQ01000006.1"/>
</dbReference>
<dbReference type="Pfam" id="PF00753">
    <property type="entry name" value="Lactamase_B"/>
    <property type="match status" value="1"/>
</dbReference>
<dbReference type="InterPro" id="IPR001279">
    <property type="entry name" value="Metallo-B-lactamas"/>
</dbReference>
<dbReference type="Proteomes" id="UP000220102">
    <property type="component" value="Unassembled WGS sequence"/>
</dbReference>
<dbReference type="PANTHER" id="PTHR42951:SF22">
    <property type="entry name" value="METALLO BETA-LACTAMASE SUPERFAMILY LIPOPROTEIN"/>
    <property type="match status" value="1"/>
</dbReference>
<sequence>MNRIDKSTWYVDTEYLGHDNLIATAGLETSEGPLLVDPGPTTSLDTLSSKLESAGYDWSDVAGLLLTHIHLDHAGSTGTIIQHHAPDARVFVHERGAPHMKRPGRLLKSARRIYGDDMDRLWGDFEPVPEENVTVLEGGEKLDIGGRAIEVSYTPGHAQHHVSYHDTASGTAFIGDVGGMRVHGSDYIVPVMPPPDVDLPAWATSLEKVLAWNPDRIFLTHFGPSEDVERHIRVVAERIDAFAETVRLTLDSTEQQDDAELAARFAEKENDRMRSHTDEAYWEAYERFGQPRDSWNGLARYWRKHAMSGNG</sequence>
<accession>A0A2A8CVR9</accession>
<dbReference type="AlphaFoldDB" id="A0A2A8CVR9"/>
<name>A0A2A8CVR9_9BACT</name>
<organism evidence="2 3">
    <name type="scientific">Longibacter salinarum</name>
    <dbReference type="NCBI Taxonomy" id="1850348"/>
    <lineage>
        <taxon>Bacteria</taxon>
        <taxon>Pseudomonadati</taxon>
        <taxon>Rhodothermota</taxon>
        <taxon>Rhodothermia</taxon>
        <taxon>Rhodothermales</taxon>
        <taxon>Salisaetaceae</taxon>
        <taxon>Longibacter</taxon>
    </lineage>
</organism>
<dbReference type="Gene3D" id="3.60.15.10">
    <property type="entry name" value="Ribonuclease Z/Hydroxyacylglutathione hydrolase-like"/>
    <property type="match status" value="1"/>
</dbReference>
<evidence type="ECO:0000313" key="3">
    <source>
        <dbReference type="Proteomes" id="UP000220102"/>
    </source>
</evidence>
<evidence type="ECO:0000259" key="1">
    <source>
        <dbReference type="SMART" id="SM00849"/>
    </source>
</evidence>
<keyword evidence="3" id="KW-1185">Reference proteome</keyword>
<dbReference type="GO" id="GO:0016787">
    <property type="term" value="F:hydrolase activity"/>
    <property type="evidence" value="ECO:0007669"/>
    <property type="project" value="UniProtKB-KW"/>
</dbReference>
<dbReference type="PANTHER" id="PTHR42951">
    <property type="entry name" value="METALLO-BETA-LACTAMASE DOMAIN-CONTAINING"/>
    <property type="match status" value="1"/>
</dbReference>
<dbReference type="InterPro" id="IPR037482">
    <property type="entry name" value="ST1585_MBL-fold"/>
</dbReference>
<evidence type="ECO:0000313" key="2">
    <source>
        <dbReference type="EMBL" id="PEN12849.1"/>
    </source>
</evidence>
<reference evidence="2 3" key="1">
    <citation type="submission" date="2017-10" db="EMBL/GenBank/DDBJ databases">
        <title>Draft genome of Longibacter Salinarum.</title>
        <authorList>
            <person name="Goh K.M."/>
            <person name="Shamsir M.S."/>
            <person name="Lim S.W."/>
        </authorList>
    </citation>
    <scope>NUCLEOTIDE SEQUENCE [LARGE SCALE GENOMIC DNA]</scope>
    <source>
        <strain evidence="2 3">KCTC 52045</strain>
    </source>
</reference>
<dbReference type="EMBL" id="PDEQ01000006">
    <property type="protein sequence ID" value="PEN12849.1"/>
    <property type="molecule type" value="Genomic_DNA"/>
</dbReference>
<dbReference type="InterPro" id="IPR036866">
    <property type="entry name" value="RibonucZ/Hydroxyglut_hydro"/>
</dbReference>
<dbReference type="SMART" id="SM00849">
    <property type="entry name" value="Lactamase_B"/>
    <property type="match status" value="1"/>
</dbReference>
<dbReference type="CDD" id="cd07726">
    <property type="entry name" value="ST1585-like_MBL-fold"/>
    <property type="match status" value="1"/>
</dbReference>
<gene>
    <name evidence="2" type="ORF">CRI94_12655</name>
</gene>
<dbReference type="OrthoDB" id="9802248at2"/>